<proteinExistence type="inferred from homology"/>
<comment type="caution">
    <text evidence="4">The sequence shown here is derived from an EMBL/GenBank/DDBJ whole genome shotgun (WGS) entry which is preliminary data.</text>
</comment>
<comment type="similarity">
    <text evidence="1">Belongs to the plant acyltransferase family.</text>
</comment>
<evidence type="ECO:0000313" key="5">
    <source>
        <dbReference type="Proteomes" id="UP000245207"/>
    </source>
</evidence>
<dbReference type="Proteomes" id="UP000245207">
    <property type="component" value="Unassembled WGS sequence"/>
</dbReference>
<sequence>MEKTLALLYPLAGRYLEHISIVDCNDQGVEFIQARADITIKEILDPTMDPMLINDFIPSKCRVTNQTNDVMLSTQITMLKCGGLALGISLPFVEAGFSNLVNDDEVHVTKKLSFNESAISNMKAKVKLTGKRVTHQLSKVQLVSALIWKAFIGVDHAIYGQPRDSVSIQPVALRQKKEKISSRVPKNALRNHWGIAATKCGSTKMTNELHDLTFLLADSYENHKRLLENDARGDGVEAYVTMGVKDVPHFEQDEGTKTFSA</sequence>
<dbReference type="OrthoDB" id="667639at2759"/>
<dbReference type="PANTHER" id="PTHR31623:SF70">
    <property type="entry name" value="TRANSFERASE, CHLORAMPHENICOL ACETYLTRANSFERASE-LIKE DOMAIN PROTEIN"/>
    <property type="match status" value="1"/>
</dbReference>
<keyword evidence="2 4" id="KW-0808">Transferase</keyword>
<reference evidence="4 5" key="1">
    <citation type="journal article" date="2018" name="Mol. Plant">
        <title>The genome of Artemisia annua provides insight into the evolution of Asteraceae family and artemisinin biosynthesis.</title>
        <authorList>
            <person name="Shen Q."/>
            <person name="Zhang L."/>
            <person name="Liao Z."/>
            <person name="Wang S."/>
            <person name="Yan T."/>
            <person name="Shi P."/>
            <person name="Liu M."/>
            <person name="Fu X."/>
            <person name="Pan Q."/>
            <person name="Wang Y."/>
            <person name="Lv Z."/>
            <person name="Lu X."/>
            <person name="Zhang F."/>
            <person name="Jiang W."/>
            <person name="Ma Y."/>
            <person name="Chen M."/>
            <person name="Hao X."/>
            <person name="Li L."/>
            <person name="Tang Y."/>
            <person name="Lv G."/>
            <person name="Zhou Y."/>
            <person name="Sun X."/>
            <person name="Brodelius P.E."/>
            <person name="Rose J.K.C."/>
            <person name="Tang K."/>
        </authorList>
    </citation>
    <scope>NUCLEOTIDE SEQUENCE [LARGE SCALE GENOMIC DNA]</scope>
    <source>
        <strain evidence="5">cv. Huhao1</strain>
        <tissue evidence="4">Leaf</tissue>
    </source>
</reference>
<dbReference type="InterPro" id="IPR023213">
    <property type="entry name" value="CAT-like_dom_sf"/>
</dbReference>
<dbReference type="PANTHER" id="PTHR31623">
    <property type="entry name" value="F21J9.9"/>
    <property type="match status" value="1"/>
</dbReference>
<dbReference type="Gene3D" id="3.30.559.10">
    <property type="entry name" value="Chloramphenicol acetyltransferase-like domain"/>
    <property type="match status" value="2"/>
</dbReference>
<accession>A0A2U1QJZ7</accession>
<dbReference type="AlphaFoldDB" id="A0A2U1QJZ7"/>
<name>A0A2U1QJZ7_ARTAN</name>
<evidence type="ECO:0000256" key="2">
    <source>
        <dbReference type="ARBA" id="ARBA00022679"/>
    </source>
</evidence>
<dbReference type="GO" id="GO:0016746">
    <property type="term" value="F:acyltransferase activity"/>
    <property type="evidence" value="ECO:0007669"/>
    <property type="project" value="UniProtKB-KW"/>
</dbReference>
<dbReference type="Pfam" id="PF02458">
    <property type="entry name" value="Transferase"/>
    <property type="match status" value="1"/>
</dbReference>
<evidence type="ECO:0000313" key="4">
    <source>
        <dbReference type="EMBL" id="PWA98298.1"/>
    </source>
</evidence>
<evidence type="ECO:0000256" key="3">
    <source>
        <dbReference type="ARBA" id="ARBA00023315"/>
    </source>
</evidence>
<dbReference type="EMBL" id="PKPP01000073">
    <property type="protein sequence ID" value="PWA98298.1"/>
    <property type="molecule type" value="Genomic_DNA"/>
</dbReference>
<keyword evidence="3" id="KW-0012">Acyltransferase</keyword>
<organism evidence="4 5">
    <name type="scientific">Artemisia annua</name>
    <name type="common">Sweet wormwood</name>
    <dbReference type="NCBI Taxonomy" id="35608"/>
    <lineage>
        <taxon>Eukaryota</taxon>
        <taxon>Viridiplantae</taxon>
        <taxon>Streptophyta</taxon>
        <taxon>Embryophyta</taxon>
        <taxon>Tracheophyta</taxon>
        <taxon>Spermatophyta</taxon>
        <taxon>Magnoliopsida</taxon>
        <taxon>eudicotyledons</taxon>
        <taxon>Gunneridae</taxon>
        <taxon>Pentapetalae</taxon>
        <taxon>asterids</taxon>
        <taxon>campanulids</taxon>
        <taxon>Asterales</taxon>
        <taxon>Asteraceae</taxon>
        <taxon>Asteroideae</taxon>
        <taxon>Anthemideae</taxon>
        <taxon>Artemisiinae</taxon>
        <taxon>Artemisia</taxon>
    </lineage>
</organism>
<evidence type="ECO:0000256" key="1">
    <source>
        <dbReference type="ARBA" id="ARBA00009861"/>
    </source>
</evidence>
<keyword evidence="5" id="KW-1185">Reference proteome</keyword>
<dbReference type="STRING" id="35608.A0A2U1QJZ7"/>
<protein>
    <submittedName>
        <fullName evidence="4">Chloramphenicol acetyltransferase-like domain-containing protein</fullName>
    </submittedName>
</protein>
<gene>
    <name evidence="4" type="ORF">CTI12_AA021120</name>
</gene>